<dbReference type="EnsemblFungi" id="MAPG_10125T0">
    <property type="protein sequence ID" value="MAPG_10125T0"/>
    <property type="gene ID" value="MAPG_10125"/>
</dbReference>
<keyword evidence="4" id="KW-1185">Reference proteome</keyword>
<dbReference type="AlphaFoldDB" id="A0A0C4EBS0"/>
<dbReference type="EMBL" id="ADBL01002602">
    <property type="status" value="NOT_ANNOTATED_CDS"/>
    <property type="molecule type" value="Genomic_DNA"/>
</dbReference>
<evidence type="ECO:0000256" key="1">
    <source>
        <dbReference type="SAM" id="MobiDB-lite"/>
    </source>
</evidence>
<dbReference type="Proteomes" id="UP000011715">
    <property type="component" value="Unassembled WGS sequence"/>
</dbReference>
<feature type="region of interest" description="Disordered" evidence="1">
    <location>
        <begin position="90"/>
        <end position="110"/>
    </location>
</feature>
<organism evidence="3 4">
    <name type="scientific">Magnaporthiopsis poae (strain ATCC 64411 / 73-15)</name>
    <name type="common">Kentucky bluegrass fungus</name>
    <name type="synonym">Magnaporthe poae</name>
    <dbReference type="NCBI Taxonomy" id="644358"/>
    <lineage>
        <taxon>Eukaryota</taxon>
        <taxon>Fungi</taxon>
        <taxon>Dikarya</taxon>
        <taxon>Ascomycota</taxon>
        <taxon>Pezizomycotina</taxon>
        <taxon>Sordariomycetes</taxon>
        <taxon>Sordariomycetidae</taxon>
        <taxon>Magnaporthales</taxon>
        <taxon>Magnaporthaceae</taxon>
        <taxon>Magnaporthiopsis</taxon>
    </lineage>
</organism>
<dbReference type="EMBL" id="GL876977">
    <property type="protein sequence ID" value="KLU91607.1"/>
    <property type="molecule type" value="Genomic_DNA"/>
</dbReference>
<dbReference type="VEuPathDB" id="FungiDB:MAPG_10125"/>
<evidence type="ECO:0000313" key="4">
    <source>
        <dbReference type="Proteomes" id="UP000011715"/>
    </source>
</evidence>
<evidence type="ECO:0000313" key="3">
    <source>
        <dbReference type="EnsemblFungi" id="MAPG_10125T0"/>
    </source>
</evidence>
<proteinExistence type="predicted"/>
<reference evidence="3" key="5">
    <citation type="submission" date="2015-06" db="UniProtKB">
        <authorList>
            <consortium name="EnsemblFungi"/>
        </authorList>
    </citation>
    <scope>IDENTIFICATION</scope>
    <source>
        <strain evidence="3">ATCC 64411</strain>
    </source>
</reference>
<reference evidence="4" key="1">
    <citation type="submission" date="2010-05" db="EMBL/GenBank/DDBJ databases">
        <title>The genome sequence of Magnaporthe poae strain ATCC 64411.</title>
        <authorList>
            <person name="Ma L.-J."/>
            <person name="Dead R."/>
            <person name="Young S."/>
            <person name="Zeng Q."/>
            <person name="Koehrsen M."/>
            <person name="Alvarado L."/>
            <person name="Berlin A."/>
            <person name="Chapman S.B."/>
            <person name="Chen Z."/>
            <person name="Freedman E."/>
            <person name="Gellesch M."/>
            <person name="Goldberg J."/>
            <person name="Griggs A."/>
            <person name="Gujja S."/>
            <person name="Heilman E.R."/>
            <person name="Heiman D."/>
            <person name="Hepburn T."/>
            <person name="Howarth C."/>
            <person name="Jen D."/>
            <person name="Larson L."/>
            <person name="Mehta T."/>
            <person name="Neiman D."/>
            <person name="Pearson M."/>
            <person name="Roberts A."/>
            <person name="Saif S."/>
            <person name="Shea T."/>
            <person name="Shenoy N."/>
            <person name="Sisk P."/>
            <person name="Stolte C."/>
            <person name="Sykes S."/>
            <person name="Walk T."/>
            <person name="White J."/>
            <person name="Yandava C."/>
            <person name="Haas B."/>
            <person name="Nusbaum C."/>
            <person name="Birren B."/>
        </authorList>
    </citation>
    <scope>NUCLEOTIDE SEQUENCE [LARGE SCALE GENOMIC DNA]</scope>
    <source>
        <strain evidence="4">ATCC 64411 / 73-15</strain>
    </source>
</reference>
<accession>A0A0C4EBS0</accession>
<reference evidence="2" key="2">
    <citation type="submission" date="2010-05" db="EMBL/GenBank/DDBJ databases">
        <title>The Genome Sequence of Magnaporthe poae strain ATCC 64411.</title>
        <authorList>
            <consortium name="The Broad Institute Genome Sequencing Platform"/>
            <consortium name="Broad Institute Genome Sequencing Center for Infectious Disease"/>
            <person name="Ma L.-J."/>
            <person name="Dead R."/>
            <person name="Young S."/>
            <person name="Zeng Q."/>
            <person name="Koehrsen M."/>
            <person name="Alvarado L."/>
            <person name="Berlin A."/>
            <person name="Chapman S.B."/>
            <person name="Chen Z."/>
            <person name="Freedman E."/>
            <person name="Gellesch M."/>
            <person name="Goldberg J."/>
            <person name="Griggs A."/>
            <person name="Gujja S."/>
            <person name="Heilman E.R."/>
            <person name="Heiman D."/>
            <person name="Hepburn T."/>
            <person name="Howarth C."/>
            <person name="Jen D."/>
            <person name="Larson L."/>
            <person name="Mehta T."/>
            <person name="Neiman D."/>
            <person name="Pearson M."/>
            <person name="Roberts A."/>
            <person name="Saif S."/>
            <person name="Shea T."/>
            <person name="Shenoy N."/>
            <person name="Sisk P."/>
            <person name="Stolte C."/>
            <person name="Sykes S."/>
            <person name="Walk T."/>
            <person name="White J."/>
            <person name="Yandava C."/>
            <person name="Haas B."/>
            <person name="Nusbaum C."/>
            <person name="Birren B."/>
        </authorList>
    </citation>
    <scope>NUCLEOTIDE SEQUENCE</scope>
    <source>
        <strain evidence="2">ATCC 64411</strain>
    </source>
</reference>
<name>A0A0C4EBS0_MAGP6</name>
<sequence length="110" mass="11635">MTPAMSATAVEIRIRADNMCAGISTPINSTAMTGTFGFQLALVAVLVPPREGSLAPRSCSLCGRATDEVLEMTYFRLEVTREGDMRCRATTAPKSPELAPVSPRAVSSTA</sequence>
<gene>
    <name evidence="2" type="ORF">MAPG_10125</name>
</gene>
<reference evidence="2" key="3">
    <citation type="submission" date="2011-03" db="EMBL/GenBank/DDBJ databases">
        <title>Annotation of Magnaporthe poae ATCC 64411.</title>
        <authorList>
            <person name="Ma L.-J."/>
            <person name="Dead R."/>
            <person name="Young S.K."/>
            <person name="Zeng Q."/>
            <person name="Gargeya S."/>
            <person name="Fitzgerald M."/>
            <person name="Haas B."/>
            <person name="Abouelleil A."/>
            <person name="Alvarado L."/>
            <person name="Arachchi H.M."/>
            <person name="Berlin A."/>
            <person name="Brown A."/>
            <person name="Chapman S.B."/>
            <person name="Chen Z."/>
            <person name="Dunbar C."/>
            <person name="Freedman E."/>
            <person name="Gearin G."/>
            <person name="Gellesch M."/>
            <person name="Goldberg J."/>
            <person name="Griggs A."/>
            <person name="Gujja S."/>
            <person name="Heiman D."/>
            <person name="Howarth C."/>
            <person name="Larson L."/>
            <person name="Lui A."/>
            <person name="MacDonald P.J.P."/>
            <person name="Mehta T."/>
            <person name="Montmayeur A."/>
            <person name="Murphy C."/>
            <person name="Neiman D."/>
            <person name="Pearson M."/>
            <person name="Priest M."/>
            <person name="Roberts A."/>
            <person name="Saif S."/>
            <person name="Shea T."/>
            <person name="Shenoy N."/>
            <person name="Sisk P."/>
            <person name="Stolte C."/>
            <person name="Sykes S."/>
            <person name="Yandava C."/>
            <person name="Wortman J."/>
            <person name="Nusbaum C."/>
            <person name="Birren B."/>
        </authorList>
    </citation>
    <scope>NUCLEOTIDE SEQUENCE</scope>
    <source>
        <strain evidence="2">ATCC 64411</strain>
    </source>
</reference>
<reference evidence="3" key="4">
    <citation type="journal article" date="2015" name="G3 (Bethesda)">
        <title>Genome sequences of three phytopathogenic species of the Magnaporthaceae family of fungi.</title>
        <authorList>
            <person name="Okagaki L.H."/>
            <person name="Nunes C.C."/>
            <person name="Sailsbery J."/>
            <person name="Clay B."/>
            <person name="Brown D."/>
            <person name="John T."/>
            <person name="Oh Y."/>
            <person name="Young N."/>
            <person name="Fitzgerald M."/>
            <person name="Haas B.J."/>
            <person name="Zeng Q."/>
            <person name="Young S."/>
            <person name="Adiconis X."/>
            <person name="Fan L."/>
            <person name="Levin J.Z."/>
            <person name="Mitchell T.K."/>
            <person name="Okubara P.A."/>
            <person name="Farman M.L."/>
            <person name="Kohn L.M."/>
            <person name="Birren B."/>
            <person name="Ma L.-J."/>
            <person name="Dean R.A."/>
        </authorList>
    </citation>
    <scope>NUCLEOTIDE SEQUENCE</scope>
    <source>
        <strain evidence="3">ATCC 64411 / 73-15</strain>
    </source>
</reference>
<evidence type="ECO:0000313" key="2">
    <source>
        <dbReference type="EMBL" id="KLU91607.1"/>
    </source>
</evidence>
<protein>
    <submittedName>
        <fullName evidence="2 3">Uncharacterized protein</fullName>
    </submittedName>
</protein>